<dbReference type="VEuPathDB" id="FungiDB:B1J91_K05445g"/>
<evidence type="ECO:0000256" key="4">
    <source>
        <dbReference type="ARBA" id="ARBA00022618"/>
    </source>
</evidence>
<feature type="compositionally biased region" description="Polar residues" evidence="10">
    <location>
        <begin position="583"/>
        <end position="593"/>
    </location>
</feature>
<feature type="compositionally biased region" description="Basic residues" evidence="10">
    <location>
        <begin position="218"/>
        <end position="227"/>
    </location>
</feature>
<dbReference type="VEuPathDB" id="FungiDB:GVI51_K05291"/>
<evidence type="ECO:0000256" key="3">
    <source>
        <dbReference type="ARBA" id="ARBA00022454"/>
    </source>
</evidence>
<dbReference type="Pfam" id="PF07557">
    <property type="entry name" value="Shugoshin_C"/>
    <property type="match status" value="1"/>
</dbReference>
<evidence type="ECO:0000256" key="7">
    <source>
        <dbReference type="ARBA" id="ARBA00023306"/>
    </source>
</evidence>
<dbReference type="GO" id="GO:0000070">
    <property type="term" value="P:mitotic sister chromatid segregation"/>
    <property type="evidence" value="ECO:0007669"/>
    <property type="project" value="EnsemblFungi"/>
</dbReference>
<dbReference type="GO" id="GO:0000776">
    <property type="term" value="C:kinetochore"/>
    <property type="evidence" value="ECO:0007669"/>
    <property type="project" value="EnsemblFungi"/>
</dbReference>
<comment type="subcellular location">
    <subcellularLocation>
        <location evidence="1">Chromosome</location>
        <location evidence="1">Centromere</location>
    </subcellularLocation>
</comment>
<dbReference type="VEuPathDB" id="FungiDB:GWK60_K05291"/>
<evidence type="ECO:0000256" key="5">
    <source>
        <dbReference type="ARBA" id="ARBA00022829"/>
    </source>
</evidence>
<keyword evidence="5" id="KW-0159">Chromosome partition</keyword>
<feature type="compositionally biased region" description="Low complexity" evidence="10">
    <location>
        <begin position="483"/>
        <end position="512"/>
    </location>
</feature>
<dbReference type="GO" id="GO:0005634">
    <property type="term" value="C:nucleus"/>
    <property type="evidence" value="ECO:0007669"/>
    <property type="project" value="InterPro"/>
</dbReference>
<evidence type="ECO:0000313" key="13">
    <source>
        <dbReference type="EMBL" id="KTA95690.1"/>
    </source>
</evidence>
<feature type="region of interest" description="Disordered" evidence="10">
    <location>
        <begin position="112"/>
        <end position="164"/>
    </location>
</feature>
<dbReference type="VEuPathDB" id="FungiDB:CAGL0K05445g"/>
<dbReference type="GO" id="GO:0070199">
    <property type="term" value="P:establishment of protein localization to chromosome"/>
    <property type="evidence" value="ECO:0007669"/>
    <property type="project" value="EnsemblFungi"/>
</dbReference>
<keyword evidence="3" id="KW-0158">Chromosome</keyword>
<dbReference type="InterPro" id="IPR011516">
    <property type="entry name" value="Shugoshin_N"/>
</dbReference>
<feature type="compositionally biased region" description="Basic residues" evidence="10">
    <location>
        <begin position="362"/>
        <end position="376"/>
    </location>
</feature>
<evidence type="ECO:0000256" key="9">
    <source>
        <dbReference type="SAM" id="Coils"/>
    </source>
</evidence>
<evidence type="ECO:0000256" key="2">
    <source>
        <dbReference type="ARBA" id="ARBA00010845"/>
    </source>
</evidence>
<proteinExistence type="inferred from homology"/>
<evidence type="ECO:0000256" key="10">
    <source>
        <dbReference type="SAM" id="MobiDB-lite"/>
    </source>
</evidence>
<organism evidence="13 14">
    <name type="scientific">Candida glabrata</name>
    <name type="common">Yeast</name>
    <name type="synonym">Torulopsis glabrata</name>
    <dbReference type="NCBI Taxonomy" id="5478"/>
    <lineage>
        <taxon>Eukaryota</taxon>
        <taxon>Fungi</taxon>
        <taxon>Dikarya</taxon>
        <taxon>Ascomycota</taxon>
        <taxon>Saccharomycotina</taxon>
        <taxon>Saccharomycetes</taxon>
        <taxon>Saccharomycetales</taxon>
        <taxon>Saccharomycetaceae</taxon>
        <taxon>Nakaseomyces</taxon>
    </lineage>
</organism>
<evidence type="ECO:0000256" key="6">
    <source>
        <dbReference type="ARBA" id="ARBA00023054"/>
    </source>
</evidence>
<dbReference type="Pfam" id="PF07558">
    <property type="entry name" value="Shugoshin_N"/>
    <property type="match status" value="1"/>
</dbReference>
<feature type="region of interest" description="Disordered" evidence="10">
    <location>
        <begin position="583"/>
        <end position="603"/>
    </location>
</feature>
<keyword evidence="7" id="KW-0131">Cell cycle</keyword>
<evidence type="ECO:0000259" key="12">
    <source>
        <dbReference type="Pfam" id="PF07558"/>
    </source>
</evidence>
<dbReference type="GO" id="GO:0034096">
    <property type="term" value="P:positive regulation of maintenance of meiotic sister chromatid cohesion"/>
    <property type="evidence" value="ECO:0007669"/>
    <property type="project" value="EnsemblFungi"/>
</dbReference>
<name>A0A0W0DBR7_CANGB</name>
<dbReference type="InterPro" id="IPR011515">
    <property type="entry name" value="Shugoshin_C"/>
</dbReference>
<keyword evidence="8" id="KW-0137">Centromere</keyword>
<comment type="caution">
    <text evidence="13">The sequence shown here is derived from an EMBL/GenBank/DDBJ whole genome shotgun (WGS) entry which is preliminary data.</text>
</comment>
<evidence type="ECO:0000256" key="1">
    <source>
        <dbReference type="ARBA" id="ARBA00004584"/>
    </source>
</evidence>
<evidence type="ECO:0000259" key="11">
    <source>
        <dbReference type="Pfam" id="PF07557"/>
    </source>
</evidence>
<protein>
    <submittedName>
        <fullName evidence="13">Shugoshin</fullName>
    </submittedName>
</protein>
<evidence type="ECO:0000256" key="8">
    <source>
        <dbReference type="ARBA" id="ARBA00023328"/>
    </source>
</evidence>
<feature type="region of interest" description="Disordered" evidence="10">
    <location>
        <begin position="455"/>
        <end position="519"/>
    </location>
</feature>
<evidence type="ECO:0000313" key="14">
    <source>
        <dbReference type="Proteomes" id="UP000054886"/>
    </source>
</evidence>
<accession>A0A0W0DBR7</accession>
<feature type="domain" description="Shugoshin N-terminal coiled-coil" evidence="12">
    <location>
        <begin position="29"/>
        <end position="73"/>
    </location>
</feature>
<feature type="compositionally biased region" description="Low complexity" evidence="10">
    <location>
        <begin position="201"/>
        <end position="214"/>
    </location>
</feature>
<sequence length="603" mass="68680">MSNLYSAGTPHIQELQNILASQQEEWAAIKENYTTQNSLIAKENCTLKMKLSELENKVSQLIRENVQLRSQVSLNKLEFQNKLASQINVLENGVIQRLEEVLYMFDSIRKKESLPSRPTSTNETVDRIKKRRQSNEEARNRRRSRSVSTGSAHSTSSMKRRSSTFGEDLIDASIKRALDNAQSNSLQTSDTLRLSELPGLNEIDTNNVNNDNLLSPIPHKKRKSNRRKSIYVPELPKPNNEPLMENTIEQQENICSESLIQEGEQSEKLGENLDADQSHVEDQSFSFTNSVLEYSIPEENTLPKQDILDETEKRDTAVNQKKKLEIFHDPPVEELSSSKNEKPPENSITNDPAFITVTGNNKVKHSMKSRKPKKNKGSVDESMPCTQSTESVDFDRPRRTRGKTVDYRLPSLRAKMRRPTEKLVDATTTVNIQDLQVKYKKSKKVLEKELKTDMKAMKSPKKNEKTFESGTIFKKISRDNESRPSSTHSTSSVDAECSHNNSHSENINSSINDTTHSSFNNSTKSVLSDITNISKNKQQQKTKKLLKTAIINDIYDDKTKNAQKTVSFRVNEDDLSVFDLIQHNDTNKSSPKTYRSRSRKNKA</sequence>
<comment type="similarity">
    <text evidence="2">Belongs to the shugoshin family.</text>
</comment>
<dbReference type="Proteomes" id="UP000054886">
    <property type="component" value="Unassembled WGS sequence"/>
</dbReference>
<feature type="compositionally biased region" description="Basic residues" evidence="10">
    <location>
        <begin position="594"/>
        <end position="603"/>
    </location>
</feature>
<feature type="compositionally biased region" description="Basic and acidic residues" evidence="10">
    <location>
        <begin position="455"/>
        <end position="467"/>
    </location>
</feature>
<feature type="compositionally biased region" description="Low complexity" evidence="10">
    <location>
        <begin position="146"/>
        <end position="157"/>
    </location>
</feature>
<feature type="region of interest" description="Disordered" evidence="10">
    <location>
        <begin position="331"/>
        <end position="399"/>
    </location>
</feature>
<feature type="region of interest" description="Disordered" evidence="10">
    <location>
        <begin position="201"/>
        <end position="227"/>
    </location>
</feature>
<dbReference type="GO" id="GO:0051301">
    <property type="term" value="P:cell division"/>
    <property type="evidence" value="ECO:0007669"/>
    <property type="project" value="UniProtKB-KW"/>
</dbReference>
<feature type="coiled-coil region" evidence="9">
    <location>
        <begin position="12"/>
        <end position="71"/>
    </location>
</feature>
<dbReference type="GO" id="GO:0007094">
    <property type="term" value="P:mitotic spindle assembly checkpoint signaling"/>
    <property type="evidence" value="ECO:0007669"/>
    <property type="project" value="EnsemblFungi"/>
</dbReference>
<dbReference type="GO" id="GO:0051383">
    <property type="term" value="P:kinetochore organization"/>
    <property type="evidence" value="ECO:0007669"/>
    <property type="project" value="EnsemblFungi"/>
</dbReference>
<dbReference type="AlphaFoldDB" id="A0A0W0DBR7"/>
<keyword evidence="6 9" id="KW-0175">Coiled coil</keyword>
<dbReference type="GO" id="GO:0031134">
    <property type="term" value="P:sister chromatid biorientation"/>
    <property type="evidence" value="ECO:0007669"/>
    <property type="project" value="EnsemblFungi"/>
</dbReference>
<reference evidence="13 14" key="1">
    <citation type="submission" date="2015-10" db="EMBL/GenBank/DDBJ databases">
        <title>Draft genomes sequences of Candida glabrata isolates 1A, 1B, 2A, 2B, 3A and 3B.</title>
        <authorList>
            <person name="Haavelsrud O.E."/>
            <person name="Gaustad P."/>
        </authorList>
    </citation>
    <scope>NUCLEOTIDE SEQUENCE [LARGE SCALE GENOMIC DNA]</scope>
    <source>
        <strain evidence="13">910700640</strain>
    </source>
</reference>
<dbReference type="GO" id="GO:0034090">
    <property type="term" value="P:maintenance of meiotic sister chromatid cohesion"/>
    <property type="evidence" value="ECO:0007669"/>
    <property type="project" value="EnsemblFungi"/>
</dbReference>
<dbReference type="EMBL" id="LLZZ01000183">
    <property type="protein sequence ID" value="KTA95690.1"/>
    <property type="molecule type" value="Genomic_DNA"/>
</dbReference>
<keyword evidence="4" id="KW-0132">Cell division</keyword>
<gene>
    <name evidence="13" type="ORF">AO440_003484</name>
</gene>
<feature type="domain" description="Shugoshin C-terminal" evidence="11">
    <location>
        <begin position="396"/>
        <end position="418"/>
    </location>
</feature>
<dbReference type="GO" id="GO:0045144">
    <property type="term" value="P:meiotic sister chromatid segregation"/>
    <property type="evidence" value="ECO:0007669"/>
    <property type="project" value="EnsemblFungi"/>
</dbReference>
<dbReference type="GO" id="GO:0051757">
    <property type="term" value="P:meiotic sister chromatid separation"/>
    <property type="evidence" value="ECO:0007669"/>
    <property type="project" value="EnsemblFungi"/>
</dbReference>